<feature type="compositionally biased region" description="Polar residues" evidence="1">
    <location>
        <begin position="4654"/>
        <end position="4681"/>
    </location>
</feature>
<feature type="compositionally biased region" description="Basic and acidic residues" evidence="1">
    <location>
        <begin position="1205"/>
        <end position="1218"/>
    </location>
</feature>
<dbReference type="Gene3D" id="3.30.70.960">
    <property type="entry name" value="SEA domain"/>
    <property type="match status" value="17"/>
</dbReference>
<feature type="domain" description="SEA" evidence="4">
    <location>
        <begin position="6357"/>
        <end position="6478"/>
    </location>
</feature>
<feature type="domain" description="SEA" evidence="4">
    <location>
        <begin position="7098"/>
        <end position="7215"/>
    </location>
</feature>
<feature type="compositionally biased region" description="Polar residues" evidence="1">
    <location>
        <begin position="5467"/>
        <end position="5476"/>
    </location>
</feature>
<feature type="compositionally biased region" description="Polar residues" evidence="1">
    <location>
        <begin position="303"/>
        <end position="320"/>
    </location>
</feature>
<dbReference type="FunFam" id="3.30.70.960:FF:000018">
    <property type="entry name" value="Mucin 16"/>
    <property type="match status" value="1"/>
</dbReference>
<feature type="domain" description="SEA" evidence="4">
    <location>
        <begin position="6946"/>
        <end position="7063"/>
    </location>
</feature>
<feature type="region of interest" description="Disordered" evidence="1">
    <location>
        <begin position="1537"/>
        <end position="1578"/>
    </location>
</feature>
<dbReference type="GO" id="GO:0009897">
    <property type="term" value="C:external side of plasma membrane"/>
    <property type="evidence" value="ECO:0007669"/>
    <property type="project" value="Ensembl"/>
</dbReference>
<keyword evidence="2" id="KW-1133">Transmembrane helix</keyword>
<feature type="compositionally biased region" description="Low complexity" evidence="1">
    <location>
        <begin position="5365"/>
        <end position="5412"/>
    </location>
</feature>
<accession>A0A8C6H8Q0</accession>
<feature type="compositionally biased region" description="Polar residues" evidence="1">
    <location>
        <begin position="5495"/>
        <end position="5530"/>
    </location>
</feature>
<dbReference type="PANTHER" id="PTHR14672">
    <property type="entry name" value="MUCIN-16"/>
    <property type="match status" value="1"/>
</dbReference>
<dbReference type="InterPro" id="IPR028850">
    <property type="entry name" value="MUC16"/>
</dbReference>
<dbReference type="Proteomes" id="UP000694415">
    <property type="component" value="Unplaced"/>
</dbReference>
<feature type="region of interest" description="Disordered" evidence="1">
    <location>
        <begin position="2457"/>
        <end position="2478"/>
    </location>
</feature>
<dbReference type="GO" id="GO:0050680">
    <property type="term" value="P:negative regulation of epithelial cell proliferation"/>
    <property type="evidence" value="ECO:0007669"/>
    <property type="project" value="Ensembl"/>
</dbReference>
<feature type="compositionally biased region" description="Polar residues" evidence="1">
    <location>
        <begin position="2059"/>
        <end position="2075"/>
    </location>
</feature>
<feature type="compositionally biased region" description="Polar residues" evidence="1">
    <location>
        <begin position="4463"/>
        <end position="4483"/>
    </location>
</feature>
<feature type="domain" description="SEA" evidence="4">
    <location>
        <begin position="5788"/>
        <end position="5909"/>
    </location>
</feature>
<feature type="region of interest" description="Disordered" evidence="1">
    <location>
        <begin position="767"/>
        <end position="790"/>
    </location>
</feature>
<feature type="region of interest" description="Disordered" evidence="1">
    <location>
        <begin position="420"/>
        <end position="440"/>
    </location>
</feature>
<feature type="region of interest" description="Disordered" evidence="1">
    <location>
        <begin position="1355"/>
        <end position="1376"/>
    </location>
</feature>
<feature type="compositionally biased region" description="Low complexity" evidence="1">
    <location>
        <begin position="7226"/>
        <end position="7237"/>
    </location>
</feature>
<feature type="compositionally biased region" description="Polar residues" evidence="1">
    <location>
        <begin position="2457"/>
        <end position="2472"/>
    </location>
</feature>
<feature type="region of interest" description="Disordered" evidence="1">
    <location>
        <begin position="2298"/>
        <end position="2317"/>
    </location>
</feature>
<dbReference type="Ensembl" id="ENSMSIT00000022093.1">
    <property type="protein sequence ID" value="ENSMSIP00000017481.1"/>
    <property type="gene ID" value="ENSMSIG00000014757.1"/>
</dbReference>
<dbReference type="PROSITE" id="PS50024">
    <property type="entry name" value="SEA"/>
    <property type="match status" value="16"/>
</dbReference>
<feature type="region of interest" description="Disordered" evidence="1">
    <location>
        <begin position="3866"/>
        <end position="3891"/>
    </location>
</feature>
<evidence type="ECO:0000256" key="1">
    <source>
        <dbReference type="SAM" id="MobiDB-lite"/>
    </source>
</evidence>
<feature type="region of interest" description="Disordered" evidence="1">
    <location>
        <begin position="7213"/>
        <end position="7240"/>
    </location>
</feature>
<dbReference type="FunFam" id="3.30.70.960:FF:000012">
    <property type="entry name" value="MUC16 isoform 1"/>
    <property type="match status" value="1"/>
</dbReference>
<feature type="compositionally biased region" description="Polar residues" evidence="1">
    <location>
        <begin position="680"/>
        <end position="689"/>
    </location>
</feature>
<dbReference type="GO" id="GO:0061045">
    <property type="term" value="P:negative regulation of wound healing"/>
    <property type="evidence" value="ECO:0007669"/>
    <property type="project" value="Ensembl"/>
</dbReference>
<feature type="region of interest" description="Disordered" evidence="1">
    <location>
        <begin position="2047"/>
        <end position="2075"/>
    </location>
</feature>
<feature type="region of interest" description="Disordered" evidence="1">
    <location>
        <begin position="4463"/>
        <end position="4505"/>
    </location>
</feature>
<feature type="compositionally biased region" description="Polar residues" evidence="1">
    <location>
        <begin position="1557"/>
        <end position="1578"/>
    </location>
</feature>
<organism evidence="5 6">
    <name type="scientific">Mus spicilegus</name>
    <name type="common">Mound-building mouse</name>
    <dbReference type="NCBI Taxonomy" id="10103"/>
    <lineage>
        <taxon>Eukaryota</taxon>
        <taxon>Metazoa</taxon>
        <taxon>Chordata</taxon>
        <taxon>Craniata</taxon>
        <taxon>Vertebrata</taxon>
        <taxon>Euteleostomi</taxon>
        <taxon>Mammalia</taxon>
        <taxon>Eutheria</taxon>
        <taxon>Euarchontoglires</taxon>
        <taxon>Glires</taxon>
        <taxon>Rodentia</taxon>
        <taxon>Myomorpha</taxon>
        <taxon>Muroidea</taxon>
        <taxon>Muridae</taxon>
        <taxon>Murinae</taxon>
        <taxon>Mus</taxon>
        <taxon>Mus</taxon>
    </lineage>
</organism>
<feature type="transmembrane region" description="Helical" evidence="2">
    <location>
        <begin position="7792"/>
        <end position="7818"/>
    </location>
</feature>
<feature type="domain" description="SEA" evidence="4">
    <location>
        <begin position="5940"/>
        <end position="6059"/>
    </location>
</feature>
<feature type="compositionally biased region" description="Low complexity" evidence="1">
    <location>
        <begin position="2255"/>
        <end position="2265"/>
    </location>
</feature>
<feature type="compositionally biased region" description="Polar residues" evidence="1">
    <location>
        <begin position="1355"/>
        <end position="1367"/>
    </location>
</feature>
<feature type="region of interest" description="Disordered" evidence="1">
    <location>
        <begin position="557"/>
        <end position="580"/>
    </location>
</feature>
<feature type="domain" description="SEA" evidence="4">
    <location>
        <begin position="6225"/>
        <end position="6346"/>
    </location>
</feature>
<feature type="domain" description="SEA" evidence="4">
    <location>
        <begin position="6504"/>
        <end position="6625"/>
    </location>
</feature>
<keyword evidence="6" id="KW-1185">Reference proteome</keyword>
<dbReference type="SUPFAM" id="SSF82671">
    <property type="entry name" value="SEA domain"/>
    <property type="match status" value="16"/>
</dbReference>
<name>A0A8C6H8Q0_MUSSI</name>
<feature type="region of interest" description="Disordered" evidence="1">
    <location>
        <begin position="3747"/>
        <end position="3771"/>
    </location>
</feature>
<sequence length="7847" mass="843164">MGEEDVACSAHRHRHRYLLTLATSLLLAYGPASAFQEPHSSSGPMTSVLRPIPKTNTRKLDTSTTVTASTLHWRSSIPSKLAAMKGTRNSKKAVNIINSTSSTPDVTFGSVLLKTTLSTKIPETTGKSTGYPSMTTSNFTRTETHNGTALNSTLLSDTSTTVTVAETNITEIISTTEHTPSLTEVPFTNSVLVSRTESTNNSISYPITNQVIKAEEISTGMPTGPPNSIISKEITTSQIEHFVVTPNIVASQGTPATTSGAGMHSSVSHNYSLLETSTLLKSDKAPSRTNSSPLEGISSESSWKTTVRTSSSSPVKLSSQRHLPITHHTTKQGWTTAQIQSSTLEEVDLITEYSLNHTEVPMNLSLLEPSTKDMSTRNISFTTLHESISEDTSFGITIGTPSSSITAKLQQLTNSHTGHSVVTSSMVTSKSPSTSASINVTNSSRVQTFPHPEAMDPPKNITSGPQTHNLWEESVFEDSTMPHDSHSPSAISSIRDTHSTSFTGSVAYVITVSKDTIPTDLSTRSEPVISSIQSLNGSPQKNFSIAQVSKISQMTSVSSVTKGNKKNGSSTPKLKHTITPTPISSEHEYFTTILARSEDTTLSSAQSISFTTAEIGKQTDSSLMKAWKSSSKYEDIHSTKEHRISQTNVPTTLSLVTSVAKGISAGSTFLSKLHHSISEDTSTGISTKYSRSTTTTESEQTETSHREHTVVTSNMVTSKDLSTTSSNTETQHSGTQTFTLSESMVNSTNINPATTLRTNSVWDGFMSTSSTRTPDEAPSHSPVSANADRYSTTSSVSASIVTISKEPNPTRLYVIPKSVTSSIPSSNSTQFSKIPQTTSVSLLGSVEGMKKSTFKHFTPISVSLEKETFTTILPTMEQARLSPSQSVSSERTDTERGISFPLRTAWTDFSTSEQINTSTEYSTSHTELSTSPSPLESRTGLTSADSVSISDLQSTLQDTSSGTSISTPASTVSAESEEMKSIPMGLYPVISDILTYPDSSSTVSVKGTHSSGKHTFPHSESMAPFNNLASASWTPTPEKGTISIDSTKTQESLSLTADTDMPHTHSSHSPDSVVSFFTISKDSIPTDSYTSSGPVTVYVPSWSSISQSSSNTVHASQMSQMNTFSSVTSRSNMGDSHSVPEFKYTTTSVSVPSELSTEKKTFPTTLPTTEVATLIPTKSTSYENTSSGTKTVTLLTTLTQANPPEKVHSSTDFIRHPSEVPNSSSTPVSSTRSMSPDNAILPTLWHFTSEHTEFTSEDMTSGTFTKLYDSNTITESQEVSTSQIRDSNVTSNIALSLKTSIMSSESDNFMSFSPAPTITETSTFVSQSYEVPSIATFSTLKGSQLGNSPGYLNESSLTSSVTSTRENSTPSPSSVVSAFTSSKEKITTRLDKLLHNLSTSFPNWTSNTHTSQETFQATKFSQTSSTSSVKSEIITEVSSSTPQPKFSVSESIRAGRTLMRSPLYSSESEDITPGSISRLITYPSTEHIGITSTFETANSGSLLSDSLSRDTATTFPMTEFSSPEPQTSPHLSWISEPHSFEEQSQTSSLSKGKHTSTDPTSTMIEKTTLSPVTSTSQGQNVSSLDFLTALVTSVHETISNGQDTSVTSGSNSIQSMDTIGLSTPGSSFNMKTLQTSHISPKNPATRVETDSPGMHPQGTVLVNSVPSRIISEIMISQSNWDTISPTMPLSSPVHAETQKAFPITSIEQETTRSKDTDLMKKHSSGLLTVSTSTYPGISRTEANSTDRTSISNSVSFAKTTDTSVGNASSSSTLFFPRTDISQVVNVEESSNITTLLNTSDPITYSGALSTVTQTFLHSDSISHPSSSELLSWTDSPLHEGTSSVNSIETILKSAFPVTSPSEGQGLFFPSSGETTTEELDTNLAFFKTSFPSWSNSELAISKDTRTSQKSYNSTKTEVNPVDITTSEPQAQYTVSPETLSADSTASSLLVIPTKTSASASPLLPQRSNSTSFPKTSFPTSELFKTTDILDRSLETGISLPPNLRSTSLEILGLSEVITDTEKHHSSSSFTVTNVNTITVGHELSSSVSTLSESSRDADTSGTPPSISVTTMPTSLPNHLETTRSNTDSFPHLTSGLRDTSISLQTNKPSPLESTLHLPSSETDVATVLNIPTPYQNPSPKFTDVPIATATILNPSSSIVESTGATSFPEYDFTMLSRENIHVPRTDILPSAETTLIDTTATLPPRGMTFFATTSNPTGISAVTSESSHSIIQSSHSFATIVKKPPSSTPLPYPVSTTTDTAASSSLQRITTPSEMEDGMQYHTDISNGAVHGDTAGLGKGSLASTSSANHKDLTTEGTVKADTTTRALKASSIFTPNTKMSTTISTPLTHIKTSKKTTNINTTEMIITASDASHNLLEMAPSFSTGLRENISMVARTSPSSYSREPEITIPQIPSLKTKTIPNVNTLTVSSAESDTISWITHALEITSAIAKTTKNASQVELDSKVSTATSSRGKDRSTISTAAVSSAIPDLASIEQEDRLFGPTISISSSIPDMKNLEGYSSKEDIGTSKPILTHLPSEPYNTISLISHAGGKTDSPMSTIAVSPDVTEIMRPLFTSSGRRIHTRNPTQGQSVTTSWITHPGTEATSRVLTTTISPNNQEVETSKSANPSKLQTTTSLITDSKEQPSFTMSTLAVSLGVIEGTPSPVINRGTERNSRTATLDFFLDLPETTTSWTTNPEKEAISGILTTKYAPSVTDRMTTINLNHTPPEPQNITSLATHYVRHSLITSTKVVHPDIVELKPSQVTSSVTESHVMTSNMAFSPGKHETINPFVTHPRRKVTSGILTAAISPSVTNMMTFTPVKHSPSEPQPIESLDTNAEGHPNASMSTQALSLGMREMMIPQAPNYGRETYITTSTLPVSVGQIESTASLVTHAEKEATLGVLPTTVSTISPNMMASTELMSSGPHTTASLVTHNGEQYSSDMSTLPASSGITKIKQSLDTTTGKESQSVITTLAVSLGIPKTKSINTTSNVPDMMISKSWNHTSSNVHTITSLVTHVGTQSSFSKSTKAASPSITKLTASLFTDTDTENVAITALPTSSGQMEKRAPSVTKPEKETISDVLSITTSTSVQQMMISPTVIPSEPHTTVSFDTHVGGQPSSTMSILPATSNSTKIISSLGTRSGTESHSVTSTMDISQGQLETTASGDTHTEREGNSLTLSTVISTSAPDIMTSTNENQTSSDRQTIISLLTLAGEDTSLSVPSQGGSPGIMKVTPSLFTDVGTEGYAITSTLPVFSGQPDTRTPWDKHSETKVTTVVLPTTISTSVLEIMTLPTPIPSEAHTTVSLITHAGGAPSLAMSTLPVSGALTENIPSKVTYHGKEENSVTSALDVSWDQKESTAPWVSHQAKEGPSEVLSTNISTRAPDMIFSTNKNQTSSDTQTMTSLITQTGEQTSLSESTQGVSSAITKMTQSIINDFGTESYEMTSTLPASSHQSETRTKWITHSKIEQMSGVLSTTNSSSAPKMMTSTPITSELHATVSLVTHVGAQHSSTMSALTVSPGKTEIMPSEQTHTGTEIHSVTSTLDVSAGQEELTTAWVTQSEKERTSGVLSTAISLSAPNMTSATLNSNSLDIRTITSFMKHPAGKSSLSMSTEGISPRITEVTPSLFTDLGTESYAMTSTMPASSGQSETRKSWNTHSEMEATPGVLSTSITTNVSEMITSSTSFPSEPHTTVSLVTQLGGNSSSPMSALPASPGRTEIKSSLVTYPDTESYSVTSTLDIFTGEAESTTPASTHTGREGTSETVTRNTSTSIPDMMTSITKRHSASNTQIMESLVDSMEIHHGGKPSLSVSSQHVTPDITEVTQSLFTNLGYERNTVIPTLPVSPGQPDTQATWVIHSEKEATSGVLPTSTSPHVSEPKASPTDIPSEPQNTVSLLTQFGGQSSSAMYILQTSTGRTKIKPSVVTQPGTKSLAMLSTPDISQGQTESATPWPTHPPKKGTSEVLSTTISNSSPPTITSITKNQTSFDTQNITSFITHAEVQPSLSVSMQGISTGKAKVSTSQFSDLGRENYAMTSMLPALSGQVETKAPWDTNSEMEEIFGPVSTIISSGVPEMMTSPNVIPSEPHTKVPLFNHDVGQPTSIMSTLHVLPSIPEFKPKLDTSYGAESQSLTSTMGIFVDQARSTNTWATHTGRKETSGIESTLISTSAPEMMTSITKNQTSSETKTITSYVIHAGGESTSGTVSKIISDSAPEKMNSVTKNQTSSDTQITHAGEQPSLSVSTQDISHRITEVIPSEFTDLGPKRFAMTSTLPASPGQAETNGTITPWNSNSEMEATSGPLSTTISAGIQETMISPSVIPSEQQTTVPLVSYYVGQPTSVMSTTPFSPGRTENMPSLVSSSGIQSHSVTSIKDTSVNQAVSTTTWATHTGRENTSGTESTLISTSAPETITSITKNQTSSDTQTITSLIAHSAGQPSLSVSPYGASPGITVVTPSQFSDLGTESNTMTSTLPASPGQAESKTSWDTHSEMEATSGPVPTTISPGVLETMISPTVIPSEPPTKVPLVTHVVGPSTSSMSTLHVSPGIPEITPSVVTSYGPESHSVASTMGIFIDQAGSTTTWSAQTGRGNTPGTESALLSTNAPELMTSLTRNPNSSETEAIISFITHPGGESTSGTVSTIISSRASDVMTSVTKNQSSSDTQITHAGGQPSLSASTQGVSPRITVVTPSEFTGLSSKRYAMSSSLPTSPGLEETKTPWVSSSELEATSGPLSTTILPGVQEMMTSPSVFPSEQQTTVPLVSHYVGQPTSVMSTLPFSPGRTESMPSVFPSSGTESHSVTSTQDTSIDQAVSTTPWSTLTGRGHTIGTDSPLISTSAPETITSITKNGTSSDTQTITSFITQAGGQPSLSVSTQGVSPGITQVSPSQFTDFSTKSYAMTSTLPASPGQAESKTLWNTNSEMVTNSGPLSSSISSVVQEMMTSPTVISSGPHTKVPLVSSDVVQSSSSMSTLSVSPGTPKITPSVVTSYVSESHSLPSTLPVSSSQSKSPAQWITHTGHEGTSGNLSPTISSSVPEIMTVTTLNHTLPKSLTITSLSTHVGGQPSLSRTTMAFSPSIPKLTSLSTKLGTESHHTTVSLSPSLSETIASLVTHSQKEASLGVLTTTIPSTILNTMTSPSLLTSESYTTISLTTPLERQPSSSMSTLAVSPGVTEKIPLLVTSSSTNTHSVSSTLHASPGQLETPALMVTPPEREATSSILRTDISPSIPDLMASKTHNPSEHTTISSVTYVGGQSSPSISTLTKFPSIKDIMTPLATTSVVETHKTAPTLSVPADQRETTALWVIHSGKELMSTVSSPPTLPGDSERTETWLILSAKTSTPYPTITSTFSYNDITSSVSEVETSSATTLSSGASEEAASLSGHTGTETSTSTLTVTPSSTSPGTTGLQPSSPSKEYTLTMSSSLPVFPDHSTTSKFGIATSKNIETSPSLSTVRLSDFVSDVISPAMTLSSESSTHAPTDLETTSETTHSATTSSKPTGDKTTTSLHESSSALLTTRRISTLSPENVTSRPSYHHQYWTPKTSTTNPSLVPFTLNFTITNLQHTEGMASQGSEIFNSTERILNSLLKPMFKNSSIGHLYSGCRLITLRPEKDGTATGVDAVCTLHSDPLGLQLDREKMYWELSHNTQGVTKLGSFTLEKDSLYINGYTHQIQSITSPMPLSSLVPFTINFTITNLKYEEGMNHPGSWKFNATERILQRLLWPLFNKTSISLRYSNCRLALLSERVFWELCNLTNNVTQLGPYTLDKNSLYINGYTHQIQSITSPTAGPVLEHFTINFTIINLKFEEDMSHPGSRKFNITERTLQRLLRILFKKSSVGALYSGCKLSVLRPENDGSGTGVDAVCTHYPAPTGLGLDRKMVYGEISRLTYGVKRLGPYSLNDKSLYVNGYTHQIVATTTQMAMMTIASMGMINNSPSPTAGSGLVPFTINFTVTNLEYVDNMHHPGSRKFNTTERILQKLLKALFSKTSVGPLYSGCRLILLRLEHNGTATGVDTICTYQPNISNQGLDRERVYWELKRLNITQLGPYIVDENSLYVNGYTQQILSTTSRPSVMATISEGMPNISSTPTATSPVLVPFTINFTITNLEFKKDMGRPGSRKFNVTERTLQSLLRPLLIKTSVGQLYSGCNITLLRPEKNRAATGVDATCTYHLDPAGHRLESEQIYEELSNLTQSVTQLGPYILDQNSLYVNGYTDQILATTPRALSSALLRCTLNFTITNLPHTNDMWVSGSAKFNKVEKILKLLLKPLFQNTSVGLLYSGCRLTSLRPKKDGEATRVDMVCTYHPNTTGTGLDREQLYLELEQLTHNITQLGPYSLDQNSLYVNGYTHQTAVTSPSKSPLEIFTFNFTITNLLYTENMQPPGSKKFNTIEKILQGLLGSLFKNTSIGPLYTGCRLTSLSSRKDGKATEVDTVCSYYADHMGPGLATEQLYLELSKLTHGVTKLGPYTLDQDSLYVNGYTYSASSIFHNTSSLAPSSTNNSTGNGTVMVSITLNFTITNLHYTEEMGHPGSLKFNSTKWTLHYWLDTLLNKTGIAPLYSGCRLASLRSDDHRAATEVDVICNFHSYSVSPGVNQDQLFWELSHGTHGITRLGPYTLDQNSLYINGNSFGAAAPNTTTGELSEELFTVNFTINNLRYSADMSQIGSPKFNITDTLMQHLLGPLFQRSSLGPLYTGCRVATLRSMKNGAQTQVDVLCTYRRVFNSQGLPAKPIFYDLSWQTHGITKLGPYSLDKDSLFINGYNEPGPDVPPTTPEPATTILPSPTTSLQPESNTVMWHKPETFTINFTISNLPYSVDMISGSAIFNSTENVLQRLLGPLFQNDSFNSSCRLTSLRPEKNGMFTGVVTTCTYQHDPAHPGMDIQGLYSELSHLSHGVTQLGNYTLEEHSLYVNGYPILGPDILTTTPEPNTTILPFTLTSVQPESTTARAHHLKTFTINFTISNLPYSADMNYSSAMFNSTESVLQHLLRPLFQNNSFNSSCRLTSLRPEKNQNSTNVNVICSYQHYSEHPGLHTQELYSELSHLTHGFTQLGNYTLDKDSLYVNGYNEIVTKESTTNPETASTMLPSPSILVQTESTTAVGYHLKTVTVSFTISNLPYSAHMNNGSAVFNSTETVLKHLLEPLLHNGSFNSSCRLDSLRPEKNGTATAVEAICTYYHNAANSGIDTQELYSELSHLTYGITQLGNYTLDKESLHVNGYNEPHPEEPPTTPEPTTTMQPSPSTALHPEPTTGHHLKILTINFTISNLPYLSNMSNGSAMFNSTESVVQYLLGHLFQNGSFNSSCRLDSLRSRKNGTATGVNVICIYHHDPENPEMDIHGLYLEINNLTHGITQLGNYSLDNGSLYINGYNEHGVEELYTAPESPSTIVPSSSTFVKGEPTVAMGNLKTFTLNFTISNLPYSTDMSSGSAMFNSTERILQHLIRPLVQNESLYSNCRLASLRPKKNGTATGVNAICSYHQNPDHPELDTQELYTKLTQLTQGVTQLGSYMLDQNSIYVNGYTHQTAETTSSGYVPLNITIQGKYQLNFCIINWKLNNTDPTSSEYITLERNIEDKVTTLYIGSQLKEVFQSCLVTNMTSGSTVVTLEALFSSHLDPNLVKQVFLNKTLNASSHWLGATYQLTDLHVIDMKTSILLPAEIPTTSSSSQHFNLNFTITNLPYSQDIAQPSTTKHQQTKRSIENALNQLFRNSSIKSYFSDCQVLAFRSVSNNNNHTGVDSLCNFSPLARRVDRVAIYEEFLRMTQNGTQLLNFTLDRKSVFVDGYSQNRDDDVMKNSGLPFWAIILICLAVLLVLITCLMCCFLVTVCRRKKEGDYQVQRHRLAYYLSHLDLRKLQ</sequence>
<keyword evidence="2" id="KW-0812">Transmembrane</keyword>
<evidence type="ECO:0000256" key="3">
    <source>
        <dbReference type="SAM" id="SignalP"/>
    </source>
</evidence>
<protein>
    <submittedName>
        <fullName evidence="5">Mucin 16</fullName>
    </submittedName>
</protein>
<evidence type="ECO:0000313" key="6">
    <source>
        <dbReference type="Proteomes" id="UP000694415"/>
    </source>
</evidence>
<feature type="compositionally biased region" description="Polar residues" evidence="1">
    <location>
        <begin position="4790"/>
        <end position="4821"/>
    </location>
</feature>
<feature type="region of interest" description="Disordered" evidence="1">
    <location>
        <begin position="2822"/>
        <end position="2845"/>
    </location>
</feature>
<reference evidence="5" key="2">
    <citation type="submission" date="2025-09" db="UniProtKB">
        <authorList>
            <consortium name="Ensembl"/>
        </authorList>
    </citation>
    <scope>IDENTIFICATION</scope>
</reference>
<feature type="domain" description="SEA" evidence="4">
    <location>
        <begin position="7533"/>
        <end position="7644"/>
    </location>
</feature>
<feature type="region of interest" description="Disordered" evidence="1">
    <location>
        <begin position="4776"/>
        <end position="4836"/>
    </location>
</feature>
<evidence type="ECO:0000313" key="5">
    <source>
        <dbReference type="Ensembl" id="ENSMSIP00000017481.1"/>
    </source>
</evidence>
<proteinExistence type="predicted"/>
<feature type="region of interest" description="Disordered" evidence="1">
    <location>
        <begin position="4654"/>
        <end position="4682"/>
    </location>
</feature>
<feature type="region of interest" description="Disordered" evidence="1">
    <location>
        <begin position="4703"/>
        <end position="4732"/>
    </location>
</feature>
<dbReference type="FunFam" id="3.30.70.960:FF:000003">
    <property type="entry name" value="MUC16 isoform 1"/>
    <property type="match status" value="13"/>
</dbReference>
<reference evidence="5" key="1">
    <citation type="submission" date="2025-08" db="UniProtKB">
        <authorList>
            <consortium name="Ensembl"/>
        </authorList>
    </citation>
    <scope>IDENTIFICATION</scope>
</reference>
<feature type="region of interest" description="Disordered" evidence="1">
    <location>
        <begin position="913"/>
        <end position="979"/>
    </location>
</feature>
<feature type="compositionally biased region" description="Low complexity" evidence="1">
    <location>
        <begin position="5483"/>
        <end position="5494"/>
    </location>
</feature>
<feature type="compositionally biased region" description="Polar residues" evidence="1">
    <location>
        <begin position="3747"/>
        <end position="3757"/>
    </location>
</feature>
<feature type="domain" description="SEA" evidence="4">
    <location>
        <begin position="7399"/>
        <end position="7516"/>
    </location>
</feature>
<feature type="region of interest" description="Disordered" evidence="1">
    <location>
        <begin position="4866"/>
        <end position="4886"/>
    </location>
</feature>
<dbReference type="InterPro" id="IPR000082">
    <property type="entry name" value="SEA_dom"/>
</dbReference>
<feature type="region of interest" description="Disordered" evidence="1">
    <location>
        <begin position="875"/>
        <end position="896"/>
    </location>
</feature>
<keyword evidence="2" id="KW-0472">Membrane</keyword>
<feature type="compositionally biased region" description="Low complexity" evidence="1">
    <location>
        <begin position="420"/>
        <end position="437"/>
    </location>
</feature>
<feature type="region of interest" description="Disordered" evidence="1">
    <location>
        <begin position="1001"/>
        <end position="1049"/>
    </location>
</feature>
<feature type="compositionally biased region" description="Polar residues" evidence="1">
    <location>
        <begin position="3942"/>
        <end position="3953"/>
    </location>
</feature>
<keyword evidence="3" id="KW-0732">Signal</keyword>
<feature type="domain" description="SEA" evidence="4">
    <location>
        <begin position="7658"/>
        <end position="7778"/>
    </location>
</feature>
<feature type="compositionally biased region" description="Polar residues" evidence="1">
    <location>
        <begin position="1001"/>
        <end position="1010"/>
    </location>
</feature>
<feature type="region of interest" description="Disordered" evidence="1">
    <location>
        <begin position="3942"/>
        <end position="3980"/>
    </location>
</feature>
<feature type="region of interest" description="Disordered" evidence="1">
    <location>
        <begin position="282"/>
        <end position="320"/>
    </location>
</feature>
<feature type="domain" description="SEA" evidence="4">
    <location>
        <begin position="5547"/>
        <end position="5668"/>
    </location>
</feature>
<feature type="compositionally biased region" description="Polar residues" evidence="1">
    <location>
        <begin position="3139"/>
        <end position="3169"/>
    </location>
</feature>
<dbReference type="GeneTree" id="ENSGT00440000039287"/>
<feature type="region of interest" description="Disordered" evidence="1">
    <location>
        <begin position="2244"/>
        <end position="2267"/>
    </location>
</feature>
<evidence type="ECO:0000256" key="2">
    <source>
        <dbReference type="SAM" id="Phobius"/>
    </source>
</evidence>
<feature type="compositionally biased region" description="Polar residues" evidence="1">
    <location>
        <begin position="913"/>
        <end position="974"/>
    </location>
</feature>
<feature type="region of interest" description="Disordered" evidence="1">
    <location>
        <begin position="4996"/>
        <end position="5030"/>
    </location>
</feature>
<feature type="domain" description="SEA" evidence="4">
    <location>
        <begin position="5681"/>
        <end position="5741"/>
    </location>
</feature>
<feature type="region of interest" description="Disordered" evidence="1">
    <location>
        <begin position="1635"/>
        <end position="1657"/>
    </location>
</feature>
<dbReference type="InterPro" id="IPR036364">
    <property type="entry name" value="SEA_dom_sf"/>
</dbReference>
<evidence type="ECO:0000259" key="4">
    <source>
        <dbReference type="PROSITE" id="PS50024"/>
    </source>
</evidence>
<feature type="compositionally biased region" description="Low complexity" evidence="1">
    <location>
        <begin position="291"/>
        <end position="302"/>
    </location>
</feature>
<feature type="domain" description="SEA" evidence="4">
    <location>
        <begin position="6638"/>
        <end position="6759"/>
    </location>
</feature>
<feature type="compositionally biased region" description="Low complexity" evidence="1">
    <location>
        <begin position="1219"/>
        <end position="1235"/>
    </location>
</feature>
<feature type="region of interest" description="Disordered" evidence="1">
    <location>
        <begin position="4219"/>
        <end position="4246"/>
    </location>
</feature>
<feature type="compositionally biased region" description="Low complexity" evidence="1">
    <location>
        <begin position="3968"/>
        <end position="3980"/>
    </location>
</feature>
<feature type="region of interest" description="Disordered" evidence="1">
    <location>
        <begin position="1203"/>
        <end position="1235"/>
    </location>
</feature>
<feature type="signal peptide" evidence="3">
    <location>
        <begin position="1"/>
        <end position="34"/>
    </location>
</feature>
<feature type="chain" id="PRO_5034775007" evidence="3">
    <location>
        <begin position="35"/>
        <end position="7847"/>
    </location>
</feature>
<feature type="domain" description="SEA" evidence="4">
    <location>
        <begin position="6794"/>
        <end position="6911"/>
    </location>
</feature>
<dbReference type="Pfam" id="PF01390">
    <property type="entry name" value="SEA"/>
    <property type="match status" value="16"/>
</dbReference>
<dbReference type="GO" id="GO:0032715">
    <property type="term" value="P:negative regulation of interleukin-6 production"/>
    <property type="evidence" value="ECO:0007669"/>
    <property type="project" value="Ensembl"/>
</dbReference>
<feature type="domain" description="SEA" evidence="4">
    <location>
        <begin position="7248"/>
        <end position="7365"/>
    </location>
</feature>
<feature type="region of interest" description="Disordered" evidence="1">
    <location>
        <begin position="5365"/>
        <end position="5416"/>
    </location>
</feature>
<dbReference type="PANTHER" id="PTHR14672:SF1">
    <property type="entry name" value="MUCIN-16"/>
    <property type="match status" value="1"/>
</dbReference>
<feature type="region of interest" description="Disordered" evidence="1">
    <location>
        <begin position="3139"/>
        <end position="3176"/>
    </location>
</feature>
<feature type="region of interest" description="Disordered" evidence="1">
    <location>
        <begin position="5467"/>
        <end position="5538"/>
    </location>
</feature>
<feature type="compositionally biased region" description="Polar residues" evidence="1">
    <location>
        <begin position="4719"/>
        <end position="4732"/>
    </location>
</feature>
<feature type="region of interest" description="Disordered" evidence="1">
    <location>
        <begin position="680"/>
        <end position="709"/>
    </location>
</feature>
<feature type="domain" description="SEA" evidence="4">
    <location>
        <begin position="6091"/>
        <end position="6212"/>
    </location>
</feature>